<protein>
    <recommendedName>
        <fullName evidence="3">CopG family transcriptional regulator</fullName>
    </recommendedName>
</protein>
<organism evidence="1 2">
    <name type="scientific">Sphingobium terrigena</name>
    <dbReference type="NCBI Taxonomy" id="2304063"/>
    <lineage>
        <taxon>Bacteria</taxon>
        <taxon>Pseudomonadati</taxon>
        <taxon>Pseudomonadota</taxon>
        <taxon>Alphaproteobacteria</taxon>
        <taxon>Sphingomonadales</taxon>
        <taxon>Sphingomonadaceae</taxon>
        <taxon>Sphingobium</taxon>
    </lineage>
</organism>
<dbReference type="EMBL" id="QVRA01000012">
    <property type="protein sequence ID" value="RJG53969.1"/>
    <property type="molecule type" value="Genomic_DNA"/>
</dbReference>
<reference evidence="1 2" key="1">
    <citation type="submission" date="2018-08" db="EMBL/GenBank/DDBJ databases">
        <title>Sphingobium sp. EO9.</title>
        <authorList>
            <person name="Park Y."/>
            <person name="Kim K.H."/>
            <person name="Jeon C.O."/>
        </authorList>
    </citation>
    <scope>NUCLEOTIDE SEQUENCE [LARGE SCALE GENOMIC DNA]</scope>
    <source>
        <strain evidence="1 2">EO9</strain>
    </source>
</reference>
<dbReference type="RefSeq" id="WP_119747601.1">
    <property type="nucleotide sequence ID" value="NZ_QVRA01000012.1"/>
</dbReference>
<gene>
    <name evidence="1" type="ORF">D0Z70_14460</name>
</gene>
<dbReference type="Proteomes" id="UP000283469">
    <property type="component" value="Unassembled WGS sequence"/>
</dbReference>
<keyword evidence="2" id="KW-1185">Reference proteome</keyword>
<name>A0A418YR17_9SPHN</name>
<dbReference type="OrthoDB" id="7451551at2"/>
<evidence type="ECO:0000313" key="1">
    <source>
        <dbReference type="EMBL" id="RJG53969.1"/>
    </source>
</evidence>
<sequence>MARITIRVDDALFRRLDARARDAGTPTATYCRDILDRHEGTDPTGYHARFDELHATGIQTLAILAASVGKRTPDILEQGLADARRLLRERGLLDPEQDRP</sequence>
<accession>A0A418YR17</accession>
<evidence type="ECO:0000313" key="2">
    <source>
        <dbReference type="Proteomes" id="UP000283469"/>
    </source>
</evidence>
<comment type="caution">
    <text evidence="1">The sequence shown here is derived from an EMBL/GenBank/DDBJ whole genome shotgun (WGS) entry which is preliminary data.</text>
</comment>
<evidence type="ECO:0008006" key="3">
    <source>
        <dbReference type="Google" id="ProtNLM"/>
    </source>
</evidence>
<dbReference type="AlphaFoldDB" id="A0A418YR17"/>
<proteinExistence type="predicted"/>